<keyword evidence="3" id="KW-0813">Transport</keyword>
<evidence type="ECO:0000256" key="12">
    <source>
        <dbReference type="ARBA" id="ARBA00032920"/>
    </source>
</evidence>
<keyword evidence="5 13" id="KW-0853">WD repeat</keyword>
<dbReference type="GO" id="GO:0000139">
    <property type="term" value="C:Golgi membrane"/>
    <property type="evidence" value="ECO:0007669"/>
    <property type="project" value="UniProtKB-SubCell"/>
</dbReference>
<reference evidence="18 19" key="1">
    <citation type="submission" date="2013-05" db="EMBL/GenBank/DDBJ databases">
        <title>Draft genome of the parasitic nematode Anyclostoma ceylanicum.</title>
        <authorList>
            <person name="Mitreva M."/>
        </authorList>
    </citation>
    <scope>NUCLEOTIDE SEQUENCE [LARGE SCALE GENOMIC DNA]</scope>
</reference>
<feature type="repeat" description="WD" evidence="13">
    <location>
        <begin position="335"/>
        <end position="376"/>
    </location>
</feature>
<feature type="domain" description="Coatomer alpha subunit C-terminal" evidence="16">
    <location>
        <begin position="927"/>
        <end position="1321"/>
    </location>
</feature>
<protein>
    <recommendedName>
        <fullName evidence="12">Beta'-coat protein</fullName>
    </recommendedName>
</protein>
<evidence type="ECO:0000256" key="9">
    <source>
        <dbReference type="ARBA" id="ARBA00023034"/>
    </source>
</evidence>
<evidence type="ECO:0000259" key="17">
    <source>
        <dbReference type="Pfam" id="PF23953"/>
    </source>
</evidence>
<dbReference type="InterPro" id="IPR036322">
    <property type="entry name" value="WD40_repeat_dom_sf"/>
</dbReference>
<evidence type="ECO:0000256" key="6">
    <source>
        <dbReference type="ARBA" id="ARBA00022737"/>
    </source>
</evidence>
<evidence type="ECO:0000256" key="5">
    <source>
        <dbReference type="ARBA" id="ARBA00022574"/>
    </source>
</evidence>
<dbReference type="CDD" id="cd00200">
    <property type="entry name" value="WD40"/>
    <property type="match status" value="1"/>
</dbReference>
<keyword evidence="8" id="KW-0653">Protein transport</keyword>
<dbReference type="InterPro" id="IPR001680">
    <property type="entry name" value="WD40_rpt"/>
</dbReference>
<proteinExistence type="predicted"/>
<evidence type="ECO:0000256" key="1">
    <source>
        <dbReference type="ARBA" id="ARBA00004255"/>
    </source>
</evidence>
<organism evidence="18 19">
    <name type="scientific">Ancylostoma ceylanicum</name>
    <dbReference type="NCBI Taxonomy" id="53326"/>
    <lineage>
        <taxon>Eukaryota</taxon>
        <taxon>Metazoa</taxon>
        <taxon>Ecdysozoa</taxon>
        <taxon>Nematoda</taxon>
        <taxon>Chromadorea</taxon>
        <taxon>Rhabditida</taxon>
        <taxon>Rhabditina</taxon>
        <taxon>Rhabditomorpha</taxon>
        <taxon>Strongyloidea</taxon>
        <taxon>Ancylostomatidae</taxon>
        <taxon>Ancylostomatinae</taxon>
        <taxon>Ancylostoma</taxon>
    </lineage>
</organism>
<dbReference type="GO" id="GO:0030126">
    <property type="term" value="C:COPI vesicle coat"/>
    <property type="evidence" value="ECO:0007669"/>
    <property type="project" value="InterPro"/>
</dbReference>
<dbReference type="PANTHER" id="PTHR19876">
    <property type="entry name" value="COATOMER"/>
    <property type="match status" value="1"/>
</dbReference>
<feature type="repeat" description="WD" evidence="13">
    <location>
        <begin position="291"/>
        <end position="332"/>
    </location>
</feature>
<evidence type="ECO:0000256" key="14">
    <source>
        <dbReference type="SAM" id="MobiDB-lite"/>
    </source>
</evidence>
<dbReference type="PROSITE" id="PS50294">
    <property type="entry name" value="WD_REPEATS_REGION"/>
    <property type="match status" value="6"/>
</dbReference>
<dbReference type="Gene3D" id="2.130.10.10">
    <property type="entry name" value="YVTN repeat-like/Quinoprotein amine dehydrogenase"/>
    <property type="match status" value="3"/>
</dbReference>
<evidence type="ECO:0000256" key="7">
    <source>
        <dbReference type="ARBA" id="ARBA00022892"/>
    </source>
</evidence>
<evidence type="ECO:0000313" key="18">
    <source>
        <dbReference type="EMBL" id="EPB71299.1"/>
    </source>
</evidence>
<evidence type="ECO:0000256" key="3">
    <source>
        <dbReference type="ARBA" id="ARBA00022448"/>
    </source>
</evidence>
<evidence type="ECO:0000256" key="8">
    <source>
        <dbReference type="ARBA" id="ARBA00022927"/>
    </source>
</evidence>
<feature type="domain" description="COPA/B second beta-propeller" evidence="15">
    <location>
        <begin position="429"/>
        <end position="673"/>
    </location>
</feature>
<evidence type="ECO:0000259" key="16">
    <source>
        <dbReference type="Pfam" id="PF06957"/>
    </source>
</evidence>
<dbReference type="InterPro" id="IPR006692">
    <property type="entry name" value="Beta-prop_COPA/B_2nd"/>
</dbReference>
<dbReference type="FunFam" id="2.130.10.10:FF:000016">
    <property type="entry name" value="Coatomer alpha subunit, putative"/>
    <property type="match status" value="1"/>
</dbReference>
<dbReference type="Pfam" id="PF00400">
    <property type="entry name" value="WD40"/>
    <property type="match status" value="7"/>
</dbReference>
<feature type="repeat" description="WD" evidence="13">
    <location>
        <begin position="211"/>
        <end position="252"/>
    </location>
</feature>
<evidence type="ECO:0000256" key="13">
    <source>
        <dbReference type="PROSITE-ProRule" id="PRU00221"/>
    </source>
</evidence>
<comment type="function">
    <text evidence="11">The coatomer is a cytosolic protein complex that binds to dilysine motifs and reversibly associates with Golgi non-clathrin-coated vesicles, which further mediate biosynthetic protein transport from the ER, via the Golgi up to the trans Golgi network. Coatomer complex is required for budding from Golgi membranes, and is essential for the retrograde Golgi-to-ER transport of dilysine-tagged proteins.</text>
</comment>
<dbReference type="CDD" id="cd22948">
    <property type="entry name" value="Coatomer_WDAD_alpha"/>
    <property type="match status" value="1"/>
</dbReference>
<dbReference type="Gene3D" id="1.25.40.470">
    <property type="match status" value="1"/>
</dbReference>
<accession>A0A0D6LH55</accession>
<dbReference type="Pfam" id="PF04053">
    <property type="entry name" value="B-prop_COPA_B_2nd"/>
    <property type="match status" value="1"/>
</dbReference>
<feature type="repeat" description="WD" evidence="13">
    <location>
        <begin position="8"/>
        <end position="49"/>
    </location>
</feature>
<gene>
    <name evidence="18" type="ORF">ANCCEY_09613</name>
</gene>
<dbReference type="EMBL" id="KE125122">
    <property type="protein sequence ID" value="EPB71299.1"/>
    <property type="molecule type" value="Genomic_DNA"/>
</dbReference>
<evidence type="ECO:0000259" key="15">
    <source>
        <dbReference type="Pfam" id="PF04053"/>
    </source>
</evidence>
<dbReference type="GO" id="GO:0006888">
    <property type="term" value="P:endoplasmic reticulum to Golgi vesicle-mediated transport"/>
    <property type="evidence" value="ECO:0007669"/>
    <property type="project" value="InterPro"/>
</dbReference>
<keyword evidence="19" id="KW-1185">Reference proteome</keyword>
<dbReference type="PIRSF" id="PIRSF003354">
    <property type="entry name" value="Coatomer_alpha_subunit"/>
    <property type="match status" value="1"/>
</dbReference>
<feature type="repeat" description="WD" evidence="13">
    <location>
        <begin position="50"/>
        <end position="91"/>
    </location>
</feature>
<dbReference type="InterPro" id="IPR010714">
    <property type="entry name" value="Coatomer_asu_C"/>
</dbReference>
<keyword evidence="4" id="KW-0963">Cytoplasm</keyword>
<evidence type="ECO:0000313" key="19">
    <source>
        <dbReference type="Proteomes" id="UP000054495"/>
    </source>
</evidence>
<feature type="region of interest" description="Disordered" evidence="14">
    <location>
        <begin position="994"/>
        <end position="1015"/>
    </location>
</feature>
<comment type="subcellular location">
    <subcellularLocation>
        <location evidence="2">Cytoplasmic vesicle</location>
        <location evidence="2">COPI-coated vesicle membrane</location>
        <topology evidence="2">Peripheral membrane protein</topology>
        <orientation evidence="2">Cytoplasmic side</orientation>
    </subcellularLocation>
    <subcellularLocation>
        <location evidence="1">Golgi apparatus membrane</location>
        <topology evidence="1">Peripheral membrane protein</topology>
        <orientation evidence="1">Cytoplasmic side</orientation>
    </subcellularLocation>
</comment>
<dbReference type="Pfam" id="PF23953">
    <property type="entry name" value="TPR_COPA_B"/>
    <property type="match status" value="1"/>
</dbReference>
<dbReference type="GO" id="GO:0006890">
    <property type="term" value="P:retrograde vesicle-mediated transport, Golgi to endoplasmic reticulum"/>
    <property type="evidence" value="ECO:0007669"/>
    <property type="project" value="TreeGrafter"/>
</dbReference>
<dbReference type="InterPro" id="IPR015943">
    <property type="entry name" value="WD40/YVTN_repeat-like_dom_sf"/>
</dbReference>
<dbReference type="GO" id="GO:0006891">
    <property type="term" value="P:intra-Golgi vesicle-mediated transport"/>
    <property type="evidence" value="ECO:0007669"/>
    <property type="project" value="TreeGrafter"/>
</dbReference>
<dbReference type="GO" id="GO:0006886">
    <property type="term" value="P:intracellular protein transport"/>
    <property type="evidence" value="ECO:0007669"/>
    <property type="project" value="InterPro"/>
</dbReference>
<dbReference type="InterPro" id="IPR056176">
    <property type="entry name" value="TPR_COPA_B"/>
</dbReference>
<dbReference type="SUPFAM" id="SSF50978">
    <property type="entry name" value="WD40 repeat-like"/>
    <property type="match status" value="2"/>
</dbReference>
<evidence type="ECO:0000256" key="10">
    <source>
        <dbReference type="ARBA" id="ARBA00023136"/>
    </source>
</evidence>
<keyword evidence="9" id="KW-0333">Golgi apparatus</keyword>
<keyword evidence="6" id="KW-0677">Repeat</keyword>
<dbReference type="FunFam" id="1.25.40.470:FF:000002">
    <property type="entry name" value="Coatomer subunit alpha"/>
    <property type="match status" value="1"/>
</dbReference>
<feature type="repeat" description="WD" evidence="13">
    <location>
        <begin position="169"/>
        <end position="210"/>
    </location>
</feature>
<dbReference type="InterPro" id="IPR020472">
    <property type="entry name" value="WD40_PAC1"/>
</dbReference>
<dbReference type="GO" id="GO:0005198">
    <property type="term" value="F:structural molecule activity"/>
    <property type="evidence" value="ECO:0007669"/>
    <property type="project" value="InterPro"/>
</dbReference>
<dbReference type="Pfam" id="PF06957">
    <property type="entry name" value="COPI_C"/>
    <property type="match status" value="1"/>
</dbReference>
<evidence type="ECO:0000256" key="11">
    <source>
        <dbReference type="ARBA" id="ARBA00025536"/>
    </source>
</evidence>
<dbReference type="InterPro" id="IPR016391">
    <property type="entry name" value="Coatomer_asu"/>
</dbReference>
<feature type="domain" description="COPA/B TPR" evidence="17">
    <location>
        <begin position="700"/>
        <end position="857"/>
    </location>
</feature>
<keyword evidence="10" id="KW-0472">Membrane</keyword>
<name>A0A0D6LH55_9BILA</name>
<dbReference type="PRINTS" id="PR00320">
    <property type="entry name" value="GPROTEINBRPT"/>
</dbReference>
<dbReference type="InterPro" id="IPR047312">
    <property type="entry name" value="Coatomer_alpha_WD-assoc_reg"/>
</dbReference>
<dbReference type="Proteomes" id="UP000054495">
    <property type="component" value="Unassembled WGS sequence"/>
</dbReference>
<dbReference type="PROSITE" id="PS50082">
    <property type="entry name" value="WD_REPEATS_2"/>
    <property type="match status" value="6"/>
</dbReference>
<keyword evidence="7" id="KW-0931">ER-Golgi transport</keyword>
<dbReference type="PANTHER" id="PTHR19876:SF1">
    <property type="entry name" value="COATOMER SUBUNIT ALPHA"/>
    <property type="match status" value="1"/>
</dbReference>
<evidence type="ECO:0000256" key="4">
    <source>
        <dbReference type="ARBA" id="ARBA00022490"/>
    </source>
</evidence>
<evidence type="ECO:0000256" key="2">
    <source>
        <dbReference type="ARBA" id="ARBA00004347"/>
    </source>
</evidence>
<sequence length="1322" mass="148498">MCVLLDKFDEHDGPVRGICFHQDQPIFVSGGDDYKIKVWNYKQRRCIFTLLGHLDYIRSTFFHHKYPWIISSSDDQTVRIWNWQSRNSIAILTGKKQMPGGGSAVPRSGTGPQSQADLFGQPDVVVKHVLEGHDRGISFHPTRPWVLASLHSGVIQLWDYRMCVLLDKFDEHDGPVRGICFHQDQPIFVSGGDDYKIKVWNYKQRRCIFTLLGHLDYIRSTFFHHKYPWIISSSDDQTVRIWNWQSRNSIAILTGKKQMPGGGSAVPRSGTGPQSQADLFGQPDVVVKHVLEGHDRGVNWVAFHHTMPILVSGSDDRQVKMWRYNESKAWEVDSCRGHYNNVSSVLFHPNAELILSNSEDKSIRVWDMQKRTSLHVFRHENERFWVLSAHPNLNMFAAGHDNGMIVFKIQRERPAYCINENLAFYVKDKQLRRLDLTTNKDQAMCKLRAAAAFMQPYYALSYNPAENAFLLTSRSHNKEQCFYDIYRVAKDSDGNTEAPVNRSPGIAAVWVARNRYAVLDKNQQISLRDLSNKEVRKVEMNIPVDDLFYAGTGVLLLRNDEGLQLFDVQQKRVMAHVKASKVRYVIWSKNMEYAALLAKHTLTLINRKLEVLCTQQESTRVKSGAWDDDGIFLYTTSNHIKYALTAGDCGIVRTLDLPLYILAVRGTVLYCLNREATPVEVPIDPTEYRFKLALINRRIDEVLNMVKNSTLVGQSIISYLEKKGYPEIALHFVKDERTRFGLALECGNLDVALEAAKVCDDKAVWEALGEAALIQGNHQVVEMAYQRTKNFEKLSFLYLVTGNTEKLSKMMKIAQMRNDAHGHYQTALYLGDIEERIKVLKGVGQTSLAYLTAATHGYEEEAAALKSELESKGQPIPPIDPNARLLVPPPPVCKLEENWPLLSTARGPFELLGLVPPSKAPGAGVSQKPAAAAFAVADDLDMEEGGAWGEEGDYLVGEDGEIEVDDDDVLAGTADDGEEGWDVEDDLAIPDVPTSAGTEDVVVPNRGQPPTSHWPANSRLVADHVAAGSFESALRLLHDQLGVVNRQPFKEIFISTYASSRVSFNALPNTRVLFCYPLRNWQEASGKNGLPAVAVTLADLASRLQGCYHLTTAGKFADAIDKLRKILLSVPMLIVNSKQEVAEAEQLIEICRNYLVGLLMECARKEIPKTSPADLKRNAEMLAYFTHCELQPIHRILTLRTAINAFFKLKQMRTCASMCKRLLELGQFFKGPKPDVAAQIRKVLAAAEQDNKDPNQLAYDEHNPFVVCSRNFVPLYRGKPQCKCPFCGASFSVGLEGTVCDVCQVSEIGKDVIGLRISALQK</sequence>
<dbReference type="SUPFAM" id="SSF82171">
    <property type="entry name" value="DPP6 N-terminal domain-like"/>
    <property type="match status" value="1"/>
</dbReference>
<dbReference type="InterPro" id="IPR050844">
    <property type="entry name" value="Coatomer_complex_subunit"/>
</dbReference>
<dbReference type="SMART" id="SM00320">
    <property type="entry name" value="WD40"/>
    <property type="match status" value="8"/>
</dbReference>